<reference evidence="1" key="1">
    <citation type="submission" date="2023-04" db="EMBL/GenBank/DDBJ databases">
        <title>Draft Genome sequencing of Naganishia species isolated from polar environments using Oxford Nanopore Technology.</title>
        <authorList>
            <person name="Leo P."/>
            <person name="Venkateswaran K."/>
        </authorList>
    </citation>
    <scope>NUCLEOTIDE SEQUENCE</scope>
    <source>
        <strain evidence="1">MNA-CCFEE 5425</strain>
    </source>
</reference>
<accession>A0ACC2WZ05</accession>
<protein>
    <submittedName>
        <fullName evidence="1">Uncharacterized protein</fullName>
    </submittedName>
</protein>
<name>A0ACC2WZ05_9TREE</name>
<gene>
    <name evidence="1" type="ORF">QFC22_004779</name>
</gene>
<comment type="caution">
    <text evidence="1">The sequence shown here is derived from an EMBL/GenBank/DDBJ whole genome shotgun (WGS) entry which is preliminary data.</text>
</comment>
<evidence type="ECO:0000313" key="1">
    <source>
        <dbReference type="EMBL" id="KAJ9116339.1"/>
    </source>
</evidence>
<dbReference type="Proteomes" id="UP001243375">
    <property type="component" value="Unassembled WGS sequence"/>
</dbReference>
<evidence type="ECO:0000313" key="2">
    <source>
        <dbReference type="Proteomes" id="UP001243375"/>
    </source>
</evidence>
<dbReference type="EMBL" id="JASBWU010000014">
    <property type="protein sequence ID" value="KAJ9116339.1"/>
    <property type="molecule type" value="Genomic_DNA"/>
</dbReference>
<sequence>MNLRICTTLSRHIPPLIQHQHHQFSTTAPTLKKFKPQPLYLQPGERKARKCKIPKKLLERRAAREGYARVPAERAAAQLDGQGQEIFPELDEEGLVGLWKSTKGGLHEADEDEEVMAAHAAPTYDYNHKPRRAVDQEVEYEDSPRRESRESGPFGLGRRAQLYRAGDAVPPQSHNETAMGRRLRETKASLVDLGSSSSQPSLSQSSTSTQSPSTPSPPPKLEIHPETIVPAWKIPTQKEYERYGAGARKSQGGAAGVGGARERSGSRSRVEGAGGRDTSFLSRTRSASGAEDKPTGQRVEEGWSDRAGFRTGGARRDTRTPTYGQQASYHNTNNQHATRAHEHPSSSSSDNQSAIIVPPTERTPGRWEPTKKISIPAMQGLRELHASDPQTFTHGVLGEKFGISREAVARILRSRFREGQ</sequence>
<keyword evidence="2" id="KW-1185">Reference proteome</keyword>
<proteinExistence type="predicted"/>
<organism evidence="1 2">
    <name type="scientific">Naganishia vaughanmartiniae</name>
    <dbReference type="NCBI Taxonomy" id="1424756"/>
    <lineage>
        <taxon>Eukaryota</taxon>
        <taxon>Fungi</taxon>
        <taxon>Dikarya</taxon>
        <taxon>Basidiomycota</taxon>
        <taxon>Agaricomycotina</taxon>
        <taxon>Tremellomycetes</taxon>
        <taxon>Filobasidiales</taxon>
        <taxon>Filobasidiaceae</taxon>
        <taxon>Naganishia</taxon>
    </lineage>
</organism>